<dbReference type="OrthoDB" id="2386201at2759"/>
<protein>
    <submittedName>
        <fullName evidence="2">Protein mms22</fullName>
    </submittedName>
</protein>
<evidence type="ECO:0000313" key="3">
    <source>
        <dbReference type="Proteomes" id="UP000469558"/>
    </source>
</evidence>
<feature type="compositionally biased region" description="Polar residues" evidence="1">
    <location>
        <begin position="857"/>
        <end position="869"/>
    </location>
</feature>
<feature type="compositionally biased region" description="Basic residues" evidence="1">
    <location>
        <begin position="598"/>
        <end position="615"/>
    </location>
</feature>
<feature type="compositionally biased region" description="Basic residues" evidence="1">
    <location>
        <begin position="643"/>
        <end position="656"/>
    </location>
</feature>
<feature type="compositionally biased region" description="Basic and acidic residues" evidence="1">
    <location>
        <begin position="1"/>
        <end position="10"/>
    </location>
</feature>
<reference evidence="2 3" key="1">
    <citation type="submission" date="2018-05" db="EMBL/GenBank/DDBJ databases">
        <title>Genome sequencing and assembly of the regulated plant pathogen Lachnellula willkommii and related sister species for the development of diagnostic species identification markers.</title>
        <authorList>
            <person name="Giroux E."/>
            <person name="Bilodeau G."/>
        </authorList>
    </citation>
    <scope>NUCLEOTIDE SEQUENCE [LARGE SCALE GENOMIC DNA]</scope>
    <source>
        <strain evidence="2 3">CBS 268.59</strain>
    </source>
</reference>
<dbReference type="PANTHER" id="PTHR28122">
    <property type="entry name" value="E3 UBIQUITIN-PROTEIN LIGASE SUBSTRATE RECEPTOR MMS22"/>
    <property type="match status" value="1"/>
</dbReference>
<dbReference type="GO" id="GO:0035361">
    <property type="term" value="C:Cul8-RING ubiquitin ligase complex"/>
    <property type="evidence" value="ECO:0007669"/>
    <property type="project" value="TreeGrafter"/>
</dbReference>
<feature type="region of interest" description="Disordered" evidence="1">
    <location>
        <begin position="1"/>
        <end position="58"/>
    </location>
</feature>
<dbReference type="GO" id="GO:0005634">
    <property type="term" value="C:nucleus"/>
    <property type="evidence" value="ECO:0007669"/>
    <property type="project" value="InterPro"/>
</dbReference>
<dbReference type="PANTHER" id="PTHR28122:SF1">
    <property type="entry name" value="E3 UBIQUITIN-PROTEIN LIGASE SUBSTRATE RECEPTOR MMS22"/>
    <property type="match status" value="1"/>
</dbReference>
<dbReference type="Proteomes" id="UP000469558">
    <property type="component" value="Unassembled WGS sequence"/>
</dbReference>
<feature type="compositionally biased region" description="Polar residues" evidence="1">
    <location>
        <begin position="767"/>
        <end position="809"/>
    </location>
</feature>
<feature type="compositionally biased region" description="Polar residues" evidence="1">
    <location>
        <begin position="20"/>
        <end position="31"/>
    </location>
</feature>
<dbReference type="Pfam" id="PF09462">
    <property type="entry name" value="Mus7"/>
    <property type="match status" value="1"/>
</dbReference>
<feature type="region of interest" description="Disordered" evidence="1">
    <location>
        <begin position="259"/>
        <end position="397"/>
    </location>
</feature>
<feature type="compositionally biased region" description="Acidic residues" evidence="1">
    <location>
        <begin position="554"/>
        <end position="573"/>
    </location>
</feature>
<dbReference type="GO" id="GO:0031297">
    <property type="term" value="P:replication fork processing"/>
    <property type="evidence" value="ECO:0007669"/>
    <property type="project" value="InterPro"/>
</dbReference>
<feature type="compositionally biased region" description="Low complexity" evidence="1">
    <location>
        <begin position="388"/>
        <end position="397"/>
    </location>
</feature>
<feature type="region of interest" description="Disordered" evidence="1">
    <location>
        <begin position="552"/>
        <end position="678"/>
    </location>
</feature>
<feature type="compositionally biased region" description="Low complexity" evidence="1">
    <location>
        <begin position="153"/>
        <end position="169"/>
    </location>
</feature>
<feature type="compositionally biased region" description="Acidic residues" evidence="1">
    <location>
        <begin position="274"/>
        <end position="292"/>
    </location>
</feature>
<comment type="caution">
    <text evidence="2">The sequence shown here is derived from an EMBL/GenBank/DDBJ whole genome shotgun (WGS) entry which is preliminary data.</text>
</comment>
<feature type="compositionally biased region" description="Basic and acidic residues" evidence="1">
    <location>
        <begin position="748"/>
        <end position="760"/>
    </location>
</feature>
<keyword evidence="3" id="KW-1185">Reference proteome</keyword>
<feature type="region of interest" description="Disordered" evidence="1">
    <location>
        <begin position="76"/>
        <end position="105"/>
    </location>
</feature>
<name>A0A8T9C128_9HELO</name>
<feature type="compositionally biased region" description="Basic and acidic residues" evidence="1">
    <location>
        <begin position="83"/>
        <end position="92"/>
    </location>
</feature>
<feature type="compositionally biased region" description="Polar residues" evidence="1">
    <location>
        <begin position="260"/>
        <end position="273"/>
    </location>
</feature>
<evidence type="ECO:0000256" key="1">
    <source>
        <dbReference type="SAM" id="MobiDB-lite"/>
    </source>
</evidence>
<gene>
    <name evidence="2" type="primary">mus7</name>
    <name evidence="2" type="ORF">LSUE1_G005753</name>
</gene>
<feature type="compositionally biased region" description="Acidic residues" evidence="1">
    <location>
        <begin position="43"/>
        <end position="54"/>
    </location>
</feature>
<feature type="compositionally biased region" description="Polar residues" evidence="1">
    <location>
        <begin position="213"/>
        <end position="224"/>
    </location>
</feature>
<feature type="region of interest" description="Disordered" evidence="1">
    <location>
        <begin position="745"/>
        <end position="870"/>
    </location>
</feature>
<proteinExistence type="predicted"/>
<organism evidence="2 3">
    <name type="scientific">Lachnellula suecica</name>
    <dbReference type="NCBI Taxonomy" id="602035"/>
    <lineage>
        <taxon>Eukaryota</taxon>
        <taxon>Fungi</taxon>
        <taxon>Dikarya</taxon>
        <taxon>Ascomycota</taxon>
        <taxon>Pezizomycotina</taxon>
        <taxon>Leotiomycetes</taxon>
        <taxon>Helotiales</taxon>
        <taxon>Lachnaceae</taxon>
        <taxon>Lachnellula</taxon>
    </lineage>
</organism>
<evidence type="ECO:0000313" key="2">
    <source>
        <dbReference type="EMBL" id="TVY75642.1"/>
    </source>
</evidence>
<feature type="region of interest" description="Disordered" evidence="1">
    <location>
        <begin position="499"/>
        <end position="519"/>
    </location>
</feature>
<feature type="compositionally biased region" description="Pro residues" evidence="1">
    <location>
        <begin position="295"/>
        <end position="307"/>
    </location>
</feature>
<feature type="compositionally biased region" description="Acidic residues" evidence="1">
    <location>
        <begin position="324"/>
        <end position="333"/>
    </location>
</feature>
<sequence>MANWKERGEVPDSDDDSELDSQIYSTPNEPTTEVPGASYSLDDAVENGGDEAGEDAMYSNANPGLYIAANVGQGNHEGAVLNGEEKPPHPEGHGVSPRLSPYSPQAFKVPRAFPELDGDAEGILFDHESERNNDFPGSELAVDEISHSYVRITSATSSPLSTLPSSQESLSKEANGFSPYGKPPAIEAPDQPIHREPTMQPPSSLLPPLIPPNNYQRTFRQRNPIQVHPYLLEQEKYRRTFTSRGMTPMRLAQIQDERNNVAQGSQATSSTDPDSQELDFGIDETEQMDVDWDPPSSPPVPPSGPPQKEPELPNDVPNDLPAVDSDDEFPDIDELLRAPIPPRQVEPKRRVKTYTSKLNRPSLSRIETQHSRKTPSSTDIFDIPASPPATSSPFAATSRVVRKSQSRTLSLSSKEATPVWLGQREQNFQAAADLPTPMTSATKPITNSMVIESDSDLDDPFATDIDLSPAASSSDESVQIRKVGKKIRGVLPASHLRLDQPRKKTAAPSRTQRESLSLSPVKLPARRGVALARPSGTAGSPPATRQPVIHFISDDSDDDENNNGFIMEDDENNQLEQLFRREGSAEEDDRVDFMLPGQKRRPRTFGKHDSKRQRVGSRAVPRKSGNEVSPQPKITEHLQQPRRSAKPNSKSRKRRSSFGNTNRTTVGRRRKPPPRLSILDVTDINIHSRQDVPQFVRIAARTARSKAGQGRQSPSMKFIRLASREDTVDAQSVLEDWRGGKIPPKVLENLREPSDSEMRRPLHPLANNRQNNRQSCAGNTKYSSSTRTGDIQTSRKLVVSKQRSMSDYVTSKEPVSRQYDAPPAAKRRVWNHPQGLPNKPRRTASSARPAQLEASEVQYSRQNPASAFKSTKKTLDAIYRKTRRRRGPQDNLQLGRFLADDDVVDTSRAAPTNANETSPNDQPLQIVVRRRKPQPSRMDIGAARYRQPSEPLILDFLSPTPAEDTPSEGNKIMGLGKFGTKYSLHFDIFPLQSGIYFHDSTFIGGGGLSKAMKSPVIQTGLVRQHTSLRLGSKDFRWGPWNQTVSSEIGLCFDWILDQLFSSPPASAPPTVDTTVVVTFVINYIQDHLSLAVSSDQTDFLTRIIEVLQDFSARVYKQLPSIQRGTSRWIEVLNRCMLIGLRVLQIARANPKNASLGVEVENVLKSIARACITLLLSHGVDGIRKLYDDLQYLSFRERGIRSDQYAIQSWVISMKVLDEARIPRGSFWDIVNSELVSTEVKNTNDARIMEKLWYSMFSLLPLCEFDEFGVVKPGRRRNLSFDNWSLPQQLLKRVFALYTSNSRQPPGFNDYCRTIVSRCQYLMTVWGWWKCSTIIGTVFDFFASQRLSHLRNEEVYDSPQFLRELDREPSMEVDPEDRCFHILLKMVGLAVKHMDKVGDVKGIRNLVARLLPNHDRQYPKEEAIHQRDLACLRNHHDLLCTLYWAAPPDQRPSPVLIQELVTADRSHKEACLINIRAWENLTRFVVTNSSNVNTYQPFTLWQNEFSIKLSQQYLGTESEVRHQAEALEKSDKSPISEGLLKQTILANRKSTMETLRVMVRVMDHTVKAATSAQLAIQAFNPELLRRAIRPDSWNGDDLSDGILQHCVECICHYMEQIDRLEPVSVQQFDSNSATDFDSQGSLDMDLNLDRVEMIYRLQTDILPLIRTAIRRGLEFESNDPLDPSILPSLVSCWSSLVLKLTESAMNLGEFLVKSPNAVFQRRAGSNRANAYWPLFLSKLLDEKTLDDFQIPNFDIGLEWLLALSKPQSEAPSILDMVNGLTTRLQAKNYYLSAPPPRTTSSAINSGMLGENTLPNHRLIKTAVEAMRATLTSQANVDLVFANKSLREAHAMFSSMLKEVMESIKQHLESMTPGSAEHKEYVGFVQLVISVIRSYASDIRPPLTFFSQPSTHYWPEDADPNLFAAGIISYSLRLVEHPRKTAPILFHYLYTGWRKDMIHGRVGKHMSYVKKGMKRPEFVTFLMTEFMPAALHVGFHSIGGWVLCATYLPILSSRVINMLHNKDSEAASAFGYLVNILRIIVNGISTRYVGTGFNGVDLTYQAMVSVACQFWLSVALPTRQYTDADSEARVLLSEVTAPLTRFILQACQPQEAGFGTGLWEIEQLQVKNGDHIENFVDIMTKDIRDRWSVDRGNMGADIGGTGAQEGSKTWVDFSQVVGVPPPLLQMLELALPILELTPEDRVPPAVLLGSDRLLRDVYF</sequence>
<feature type="region of interest" description="Disordered" evidence="1">
    <location>
        <begin position="153"/>
        <end position="234"/>
    </location>
</feature>
<dbReference type="GO" id="GO:0000724">
    <property type="term" value="P:double-strand break repair via homologous recombination"/>
    <property type="evidence" value="ECO:0007669"/>
    <property type="project" value="TreeGrafter"/>
</dbReference>
<feature type="compositionally biased region" description="Polar residues" evidence="1">
    <location>
        <begin position="508"/>
        <end position="518"/>
    </location>
</feature>
<feature type="compositionally biased region" description="Polar residues" evidence="1">
    <location>
        <begin position="353"/>
        <end position="366"/>
    </location>
</feature>
<dbReference type="InterPro" id="IPR019021">
    <property type="entry name" value="Mms22"/>
</dbReference>
<dbReference type="EMBL" id="QGMK01000992">
    <property type="protein sequence ID" value="TVY75642.1"/>
    <property type="molecule type" value="Genomic_DNA"/>
</dbReference>
<accession>A0A8T9C128</accession>